<gene>
    <name evidence="2" type="ORF">GCM10010276_32770</name>
</gene>
<accession>A0ABP5Z242</accession>
<evidence type="ECO:0000313" key="2">
    <source>
        <dbReference type="EMBL" id="GAA2490898.1"/>
    </source>
</evidence>
<reference evidence="3" key="1">
    <citation type="journal article" date="2019" name="Int. J. Syst. Evol. Microbiol.">
        <title>The Global Catalogue of Microorganisms (GCM) 10K type strain sequencing project: providing services to taxonomists for standard genome sequencing and annotation.</title>
        <authorList>
            <consortium name="The Broad Institute Genomics Platform"/>
            <consortium name="The Broad Institute Genome Sequencing Center for Infectious Disease"/>
            <person name="Wu L."/>
            <person name="Ma J."/>
        </authorList>
    </citation>
    <scope>NUCLEOTIDE SEQUENCE [LARGE SCALE GENOMIC DNA]</scope>
    <source>
        <strain evidence="3">JCM 4395</strain>
    </source>
</reference>
<evidence type="ECO:0000313" key="3">
    <source>
        <dbReference type="Proteomes" id="UP001501777"/>
    </source>
</evidence>
<organism evidence="2 3">
    <name type="scientific">Streptomyces longisporus</name>
    <dbReference type="NCBI Taxonomy" id="1948"/>
    <lineage>
        <taxon>Bacteria</taxon>
        <taxon>Bacillati</taxon>
        <taxon>Actinomycetota</taxon>
        <taxon>Actinomycetes</taxon>
        <taxon>Kitasatosporales</taxon>
        <taxon>Streptomycetaceae</taxon>
        <taxon>Streptomyces</taxon>
    </lineage>
</organism>
<dbReference type="Proteomes" id="UP001501777">
    <property type="component" value="Unassembled WGS sequence"/>
</dbReference>
<evidence type="ECO:0000256" key="1">
    <source>
        <dbReference type="SAM" id="MobiDB-lite"/>
    </source>
</evidence>
<feature type="region of interest" description="Disordered" evidence="1">
    <location>
        <begin position="54"/>
        <end position="73"/>
    </location>
</feature>
<keyword evidence="3" id="KW-1185">Reference proteome</keyword>
<protein>
    <submittedName>
        <fullName evidence="2">Uncharacterized protein</fullName>
    </submittedName>
</protein>
<comment type="caution">
    <text evidence="2">The sequence shown here is derived from an EMBL/GenBank/DDBJ whole genome shotgun (WGS) entry which is preliminary data.</text>
</comment>
<name>A0ABP5Z242_STRLO</name>
<proteinExistence type="predicted"/>
<sequence length="73" mass="8054">MAEGFEELGLQLVQRRTHLAAPSPMQQHDPADRTSAHRIHPLIDNMRSILACDTVQTESAPEEGNRPNPAVVT</sequence>
<dbReference type="EMBL" id="BAAASG010000007">
    <property type="protein sequence ID" value="GAA2490898.1"/>
    <property type="molecule type" value="Genomic_DNA"/>
</dbReference>